<dbReference type="Pfam" id="PF08700">
    <property type="entry name" value="VPS51_Exo84_N"/>
    <property type="match status" value="1"/>
</dbReference>
<evidence type="ECO:0000256" key="2">
    <source>
        <dbReference type="ARBA" id="ARBA00006653"/>
    </source>
</evidence>
<proteinExistence type="inferred from homology"/>
<organism evidence="9 10">
    <name type="scientific">Ditylenchus destructor</name>
    <dbReference type="NCBI Taxonomy" id="166010"/>
    <lineage>
        <taxon>Eukaryota</taxon>
        <taxon>Metazoa</taxon>
        <taxon>Ecdysozoa</taxon>
        <taxon>Nematoda</taxon>
        <taxon>Chromadorea</taxon>
        <taxon>Rhabditida</taxon>
        <taxon>Tylenchina</taxon>
        <taxon>Tylenchomorpha</taxon>
        <taxon>Sphaerularioidea</taxon>
        <taxon>Anguinidae</taxon>
        <taxon>Anguininae</taxon>
        <taxon>Ditylenchus</taxon>
    </lineage>
</organism>
<dbReference type="GO" id="GO:0000139">
    <property type="term" value="C:Golgi membrane"/>
    <property type="evidence" value="ECO:0007669"/>
    <property type="project" value="UniProtKB-SubCell"/>
</dbReference>
<protein>
    <recommendedName>
        <fullName evidence="3">Conserved oligomeric Golgi complex subunit 1</fullName>
    </recommendedName>
</protein>
<gene>
    <name evidence="9" type="ORF">DdX_10410</name>
</gene>
<keyword evidence="6" id="KW-0333">Golgi apparatus</keyword>
<dbReference type="InterPro" id="IPR033370">
    <property type="entry name" value="COG1"/>
</dbReference>
<accession>A0AAD4N0W3</accession>
<evidence type="ECO:0000256" key="4">
    <source>
        <dbReference type="ARBA" id="ARBA00022448"/>
    </source>
</evidence>
<evidence type="ECO:0000256" key="6">
    <source>
        <dbReference type="ARBA" id="ARBA00023034"/>
    </source>
</evidence>
<evidence type="ECO:0000256" key="5">
    <source>
        <dbReference type="ARBA" id="ARBA00022927"/>
    </source>
</evidence>
<feature type="compositionally biased region" description="Polar residues" evidence="8">
    <location>
        <begin position="795"/>
        <end position="808"/>
    </location>
</feature>
<dbReference type="PANTHER" id="PTHR31658">
    <property type="entry name" value="CONSERVED OLIGOMERIC GOLGI COMPLEX SUBUNIT 1"/>
    <property type="match status" value="1"/>
</dbReference>
<feature type="region of interest" description="Disordered" evidence="8">
    <location>
        <begin position="779"/>
        <end position="824"/>
    </location>
</feature>
<dbReference type="AlphaFoldDB" id="A0AAD4N0W3"/>
<dbReference type="EMBL" id="JAKKPZ010000023">
    <property type="protein sequence ID" value="KAI1711156.1"/>
    <property type="molecule type" value="Genomic_DNA"/>
</dbReference>
<evidence type="ECO:0000313" key="9">
    <source>
        <dbReference type="EMBL" id="KAI1711156.1"/>
    </source>
</evidence>
<dbReference type="GO" id="GO:0017119">
    <property type="term" value="C:Golgi transport complex"/>
    <property type="evidence" value="ECO:0007669"/>
    <property type="project" value="InterPro"/>
</dbReference>
<evidence type="ECO:0000313" key="10">
    <source>
        <dbReference type="Proteomes" id="UP001201812"/>
    </source>
</evidence>
<evidence type="ECO:0000256" key="1">
    <source>
        <dbReference type="ARBA" id="ARBA00004395"/>
    </source>
</evidence>
<evidence type="ECO:0000256" key="3">
    <source>
        <dbReference type="ARBA" id="ARBA00020978"/>
    </source>
</evidence>
<keyword evidence="5" id="KW-0653">Protein transport</keyword>
<dbReference type="PANTHER" id="PTHR31658:SF0">
    <property type="entry name" value="CONSERVED OLIGOMERIC GOLGI COMPLEX SUBUNIT 1"/>
    <property type="match status" value="1"/>
</dbReference>
<comment type="similarity">
    <text evidence="2">Belongs to the COG1 family.</text>
</comment>
<reference evidence="9" key="1">
    <citation type="submission" date="2022-01" db="EMBL/GenBank/DDBJ databases">
        <title>Genome Sequence Resource for Two Populations of Ditylenchus destructor, the Migratory Endoparasitic Phytonematode.</title>
        <authorList>
            <person name="Zhang H."/>
            <person name="Lin R."/>
            <person name="Xie B."/>
        </authorList>
    </citation>
    <scope>NUCLEOTIDE SEQUENCE</scope>
    <source>
        <strain evidence="9">BazhouSP</strain>
    </source>
</reference>
<name>A0AAD4N0W3_9BILA</name>
<evidence type="ECO:0000256" key="8">
    <source>
        <dbReference type="SAM" id="MobiDB-lite"/>
    </source>
</evidence>
<keyword evidence="10" id="KW-1185">Reference proteome</keyword>
<keyword evidence="7" id="KW-0472">Membrane</keyword>
<evidence type="ECO:0000256" key="7">
    <source>
        <dbReference type="ARBA" id="ARBA00023136"/>
    </source>
</evidence>
<comment type="caution">
    <text evidence="9">The sequence shown here is derived from an EMBL/GenBank/DDBJ whole genome shotgun (WGS) entry which is preliminary data.</text>
</comment>
<dbReference type="GO" id="GO:0015031">
    <property type="term" value="P:protein transport"/>
    <property type="evidence" value="ECO:0007669"/>
    <property type="project" value="UniProtKB-KW"/>
</dbReference>
<keyword evidence="4" id="KW-0813">Transport</keyword>
<dbReference type="Proteomes" id="UP001201812">
    <property type="component" value="Unassembled WGS sequence"/>
</dbReference>
<comment type="subcellular location">
    <subcellularLocation>
        <location evidence="1">Golgi apparatus membrane</location>
        <topology evidence="1">Peripheral membrane protein</topology>
    </subcellularLocation>
</comment>
<sequence>MMICRILVDNINMVDVQRLMQDLTVEQLVQIQSSFDNEIENKKEELRQMVGRRYRDVLEASNTVKRLTEIANELVSELNDVGNASSMTEKTSATLASDKAKPSSAAHTFFVVLNSLLPQIGSTNDSLSDVFCLLLAESFHRRFSTSVEAGGISSISNSLSETIFNQLLVSRLELADKLLNELGWQTDWQIVAGHLSALALLKQLPVDALLDAYLQSRTDTIFLSLKSSNTSLIGIIRMIKSTTQVIDAVFGQGEAIISALKTVTQPGWCPETVSTIIEDQLYCYAKLFTDEIPKVNASYAKSATYRPIVPMTISDVERKCSDWVDKMCSLSSERVRAMCDFENSQQLVEFVAAISQLFRSDWPSIASNLSIYQRLFGNSIADRFRFLIDNELSTLEINLISEVTKVNCNPMPLFQKRAVKFDALLASGVSHELNDLVQKMFDGMKQLLNNVNKYVTMGREQDNSDGSASELLDALADAVLELVNRLLAHFKISLPTETTTSRTVNAPDACEDRSMCLTAFRLFLSFVQHEPSIFCQCMNRNPDKIVHCNRTLHLATEAALCRYMDFIVDDCVQSSQLAEMPQKCTAYNLWFDLVQVPEKVELNEGTSVDVPTQLSRYYFHFLYAVCRHINNQSLGHLFTRNVIDYISKKLGEILSGNLKKCAEECCHAPIICTQLLFDCRALFLMFPVNKGFVEAAETLQAKIDPFELKLLSTPLSRNTKLFAARSTMIFGQLQVDPITGANSKDSGNVGGSYAALVDITPKVGDIRRLTLIPRLSKLRGGDEEKGQKGRYAGPNDTQNRPASATLSANKPGASGPGGSTSSFSSLLYDKISTAGWFKS</sequence>
<dbReference type="GO" id="GO:0006891">
    <property type="term" value="P:intra-Golgi vesicle-mediated transport"/>
    <property type="evidence" value="ECO:0007669"/>
    <property type="project" value="InterPro"/>
</dbReference>